<organism evidence="1 2">
    <name type="scientific">Trichonephila inaurata madagascariensis</name>
    <dbReference type="NCBI Taxonomy" id="2747483"/>
    <lineage>
        <taxon>Eukaryota</taxon>
        <taxon>Metazoa</taxon>
        <taxon>Ecdysozoa</taxon>
        <taxon>Arthropoda</taxon>
        <taxon>Chelicerata</taxon>
        <taxon>Arachnida</taxon>
        <taxon>Araneae</taxon>
        <taxon>Araneomorphae</taxon>
        <taxon>Entelegynae</taxon>
        <taxon>Araneoidea</taxon>
        <taxon>Nephilidae</taxon>
        <taxon>Trichonephila</taxon>
        <taxon>Trichonephila inaurata</taxon>
    </lineage>
</organism>
<gene>
    <name evidence="1" type="ORF">TNIN_202241</name>
</gene>
<sequence length="94" mass="10791">MFGKFTWVVLREDCELGLTLTYATHKSTYICGSRYIFQAEQQERLGINLSRKVSLVSTYRTLFGMYYIVQLKPCDLSVQGGLDCKQTHVRGTNL</sequence>
<dbReference type="Proteomes" id="UP000886998">
    <property type="component" value="Unassembled WGS sequence"/>
</dbReference>
<keyword evidence="2" id="KW-1185">Reference proteome</keyword>
<comment type="caution">
    <text evidence="1">The sequence shown here is derived from an EMBL/GenBank/DDBJ whole genome shotgun (WGS) entry which is preliminary data.</text>
</comment>
<evidence type="ECO:0000313" key="1">
    <source>
        <dbReference type="EMBL" id="GFY53616.1"/>
    </source>
</evidence>
<dbReference type="EMBL" id="BMAV01009399">
    <property type="protein sequence ID" value="GFY53616.1"/>
    <property type="molecule type" value="Genomic_DNA"/>
</dbReference>
<name>A0A8X6XI68_9ARAC</name>
<dbReference type="AlphaFoldDB" id="A0A8X6XI68"/>
<reference evidence="1" key="1">
    <citation type="submission" date="2020-08" db="EMBL/GenBank/DDBJ databases">
        <title>Multicomponent nature underlies the extraordinary mechanical properties of spider dragline silk.</title>
        <authorList>
            <person name="Kono N."/>
            <person name="Nakamura H."/>
            <person name="Mori M."/>
            <person name="Yoshida Y."/>
            <person name="Ohtoshi R."/>
            <person name="Malay A.D."/>
            <person name="Moran D.A.P."/>
            <person name="Tomita M."/>
            <person name="Numata K."/>
            <person name="Arakawa K."/>
        </authorList>
    </citation>
    <scope>NUCLEOTIDE SEQUENCE</scope>
</reference>
<proteinExistence type="predicted"/>
<protein>
    <submittedName>
        <fullName evidence="1">Uncharacterized protein</fullName>
    </submittedName>
</protein>
<accession>A0A8X6XI68</accession>
<evidence type="ECO:0000313" key="2">
    <source>
        <dbReference type="Proteomes" id="UP000886998"/>
    </source>
</evidence>